<name>A0A318ZLA0_9EURO</name>
<evidence type="ECO:0000259" key="1">
    <source>
        <dbReference type="Pfam" id="PF04248"/>
    </source>
</evidence>
<dbReference type="PANTHER" id="PTHR34310:SF5">
    <property type="entry name" value="DUF427 DOMAIN PROTEIN (AFU_ORTHOLOGUE AFUA_3G02220)"/>
    <property type="match status" value="1"/>
</dbReference>
<keyword evidence="3" id="KW-1185">Reference proteome</keyword>
<accession>A0A318ZLA0</accession>
<gene>
    <name evidence="2" type="ORF">BP01DRAFT_357555</name>
</gene>
<dbReference type="OrthoDB" id="18996at2759"/>
<dbReference type="PANTHER" id="PTHR34310">
    <property type="entry name" value="DUF427 DOMAIN PROTEIN (AFU_ORTHOLOGUE AFUA_3G02220)"/>
    <property type="match status" value="1"/>
</dbReference>
<dbReference type="Proteomes" id="UP000248349">
    <property type="component" value="Unassembled WGS sequence"/>
</dbReference>
<protein>
    <submittedName>
        <fullName evidence="2">DUF427 domain protein</fullName>
    </submittedName>
</protein>
<dbReference type="Pfam" id="PF04248">
    <property type="entry name" value="NTP_transf_9"/>
    <property type="match status" value="1"/>
</dbReference>
<dbReference type="RefSeq" id="XP_025430552.1">
    <property type="nucleotide sequence ID" value="XM_025575222.1"/>
</dbReference>
<sequence length="100" mass="11260">MPTAKATIDNTVLAETTHWETVEGNIYFPPSSIKDPSLFVPTELSTFCPWKGHASYYSVVVGEKTIPNAVWYYAEPYEAALNIKDHLAFYTNKVNVTVEE</sequence>
<dbReference type="InterPro" id="IPR038694">
    <property type="entry name" value="DUF427_sf"/>
</dbReference>
<dbReference type="InterPro" id="IPR007361">
    <property type="entry name" value="DUF427"/>
</dbReference>
<dbReference type="AlphaFoldDB" id="A0A318ZLA0"/>
<proteinExistence type="predicted"/>
<organism evidence="2 3">
    <name type="scientific">Aspergillus saccharolyticus JOP 1030-1</name>
    <dbReference type="NCBI Taxonomy" id="1450539"/>
    <lineage>
        <taxon>Eukaryota</taxon>
        <taxon>Fungi</taxon>
        <taxon>Dikarya</taxon>
        <taxon>Ascomycota</taxon>
        <taxon>Pezizomycotina</taxon>
        <taxon>Eurotiomycetes</taxon>
        <taxon>Eurotiomycetidae</taxon>
        <taxon>Eurotiales</taxon>
        <taxon>Aspergillaceae</taxon>
        <taxon>Aspergillus</taxon>
        <taxon>Aspergillus subgen. Circumdati</taxon>
    </lineage>
</organism>
<evidence type="ECO:0000313" key="2">
    <source>
        <dbReference type="EMBL" id="PYH44570.1"/>
    </source>
</evidence>
<dbReference type="EMBL" id="KZ821236">
    <property type="protein sequence ID" value="PYH44570.1"/>
    <property type="molecule type" value="Genomic_DNA"/>
</dbReference>
<feature type="domain" description="DUF427" evidence="1">
    <location>
        <begin position="5"/>
        <end position="91"/>
    </location>
</feature>
<dbReference type="GeneID" id="37076450"/>
<evidence type="ECO:0000313" key="3">
    <source>
        <dbReference type="Proteomes" id="UP000248349"/>
    </source>
</evidence>
<reference evidence="2 3" key="1">
    <citation type="submission" date="2016-12" db="EMBL/GenBank/DDBJ databases">
        <title>The genomes of Aspergillus section Nigri reveals drivers in fungal speciation.</title>
        <authorList>
            <consortium name="DOE Joint Genome Institute"/>
            <person name="Vesth T.C."/>
            <person name="Nybo J."/>
            <person name="Theobald S."/>
            <person name="Brandl J."/>
            <person name="Frisvad J.C."/>
            <person name="Nielsen K.F."/>
            <person name="Lyhne E.K."/>
            <person name="Kogle M.E."/>
            <person name="Kuo A."/>
            <person name="Riley R."/>
            <person name="Clum A."/>
            <person name="Nolan M."/>
            <person name="Lipzen A."/>
            <person name="Salamov A."/>
            <person name="Henrissat B."/>
            <person name="Wiebenga A."/>
            <person name="De Vries R.P."/>
            <person name="Grigoriev I.V."/>
            <person name="Mortensen U.H."/>
            <person name="Andersen M.R."/>
            <person name="Baker S.E."/>
        </authorList>
    </citation>
    <scope>NUCLEOTIDE SEQUENCE [LARGE SCALE GENOMIC DNA]</scope>
    <source>
        <strain evidence="2 3">JOP 1030-1</strain>
    </source>
</reference>
<dbReference type="Gene3D" id="2.170.150.40">
    <property type="entry name" value="Domain of unknown function (DUF427)"/>
    <property type="match status" value="1"/>
</dbReference>